<sequence length="494" mass="53868">MKVTTYKKFLLVPLMLSIGACSNFVDDINLDPNKPTAVTPPVLLPTALAGSAFANNGELNRFGSVVMNYLAGAAGSPAAYDIFNTNGADFGNQWRFDIYGGALVNYQKLIEAADQNNAKAYTGIAKIMKAYTFSIATDVWGDVPYSQALKGEEFIQPRIDKQEDIYKGNQSLGIQSLFDLIREGLTDLDAASTSKPAAEDIVYGGNIDSWKRAGYTLMLKLANTISRKEPQLATQVINEVLTKNLYINSNALDLNVKFGSNVGSTSPMWNLAIFASFSNELIMSTRFLNVLRPSATDPTKTDPRLAKFFTKPAADYVTIDNGFRGTLPSPSTNWSRYSPYVTGTSGEGPVRLLTNFQRAFILAESALILGTPGNPQTLYTEGITASMKLAGVADADIAAYLAANPAVATLTGTKEQQLEQIITQKWIAWTGNGLESWNDWRRTGYPRLTASQNAVGIDGTRPVRAAYITQEIERNPAFPNPGPQSNVKLWWDVD</sequence>
<dbReference type="PROSITE" id="PS51257">
    <property type="entry name" value="PROKAR_LIPOPROTEIN"/>
    <property type="match status" value="1"/>
</dbReference>
<feature type="signal peptide" evidence="1">
    <location>
        <begin position="1"/>
        <end position="25"/>
    </location>
</feature>
<dbReference type="Proteomes" id="UP000326344">
    <property type="component" value="Unassembled WGS sequence"/>
</dbReference>
<accession>A0A5N1JGX1</accession>
<proteinExistence type="predicted"/>
<evidence type="ECO:0000313" key="3">
    <source>
        <dbReference type="Proteomes" id="UP000326344"/>
    </source>
</evidence>
<dbReference type="SUPFAM" id="SSF48452">
    <property type="entry name" value="TPR-like"/>
    <property type="match status" value="1"/>
</dbReference>
<dbReference type="EMBL" id="VTWS01000002">
    <property type="protein sequence ID" value="KAA9354959.1"/>
    <property type="molecule type" value="Genomic_DNA"/>
</dbReference>
<comment type="caution">
    <text evidence="2">The sequence shown here is derived from an EMBL/GenBank/DDBJ whole genome shotgun (WGS) entry which is preliminary data.</text>
</comment>
<dbReference type="RefSeq" id="WP_150876256.1">
    <property type="nucleotide sequence ID" value="NZ_VTWS01000002.1"/>
</dbReference>
<evidence type="ECO:0000256" key="1">
    <source>
        <dbReference type="SAM" id="SignalP"/>
    </source>
</evidence>
<reference evidence="2 3" key="1">
    <citation type="submission" date="2019-09" db="EMBL/GenBank/DDBJ databases">
        <title>Genome Sequence of Larkinella sp MA1.</title>
        <authorList>
            <person name="Srinivasan S."/>
        </authorList>
    </citation>
    <scope>NUCLEOTIDE SEQUENCE [LARGE SCALE GENOMIC DNA]</scope>
    <source>
        <strain evidence="2 3">MA1</strain>
    </source>
</reference>
<name>A0A5N1JGX1_9BACT</name>
<keyword evidence="2" id="KW-0449">Lipoprotein</keyword>
<organism evidence="2 3">
    <name type="scientific">Larkinella humicola</name>
    <dbReference type="NCBI Taxonomy" id="2607654"/>
    <lineage>
        <taxon>Bacteria</taxon>
        <taxon>Pseudomonadati</taxon>
        <taxon>Bacteroidota</taxon>
        <taxon>Cytophagia</taxon>
        <taxon>Cytophagales</taxon>
        <taxon>Spirosomataceae</taxon>
        <taxon>Larkinella</taxon>
    </lineage>
</organism>
<keyword evidence="1" id="KW-0732">Signal</keyword>
<dbReference type="Pfam" id="PF12771">
    <property type="entry name" value="SusD-like_2"/>
    <property type="match status" value="1"/>
</dbReference>
<evidence type="ECO:0000313" key="2">
    <source>
        <dbReference type="EMBL" id="KAA9354959.1"/>
    </source>
</evidence>
<dbReference type="InterPro" id="IPR041662">
    <property type="entry name" value="SusD-like_2"/>
</dbReference>
<dbReference type="Gene3D" id="1.25.40.390">
    <property type="match status" value="1"/>
</dbReference>
<dbReference type="AlphaFoldDB" id="A0A5N1JGX1"/>
<dbReference type="InterPro" id="IPR011990">
    <property type="entry name" value="TPR-like_helical_dom_sf"/>
</dbReference>
<protein>
    <submittedName>
        <fullName evidence="2">SusD/RagB family nutrient-binding outer membrane lipoprotein</fullName>
    </submittedName>
</protein>
<feature type="chain" id="PRO_5025069808" evidence="1">
    <location>
        <begin position="26"/>
        <end position="494"/>
    </location>
</feature>
<gene>
    <name evidence="2" type="ORF">F0P93_10250</name>
</gene>
<keyword evidence="3" id="KW-1185">Reference proteome</keyword>